<keyword evidence="3" id="KW-1185">Reference proteome</keyword>
<protein>
    <recommendedName>
        <fullName evidence="4">CARDB domain-containing protein</fullName>
    </recommendedName>
</protein>
<gene>
    <name evidence="2" type="ORF">E0F88_11860</name>
</gene>
<organism evidence="2 3">
    <name type="scientific">Dyadobacter psychrotolerans</name>
    <dbReference type="NCBI Taxonomy" id="2541721"/>
    <lineage>
        <taxon>Bacteria</taxon>
        <taxon>Pseudomonadati</taxon>
        <taxon>Bacteroidota</taxon>
        <taxon>Cytophagia</taxon>
        <taxon>Cytophagales</taxon>
        <taxon>Spirosomataceae</taxon>
        <taxon>Dyadobacter</taxon>
    </lineage>
</organism>
<evidence type="ECO:0000313" key="2">
    <source>
        <dbReference type="EMBL" id="TDE15214.1"/>
    </source>
</evidence>
<sequence>MRLACLPYLLAVSLLCVCAVHAQQAGNFLYDMGTSSSRLEEGFIRVSPDAAYSNGRGYGWLALPESAFDTLYNRIADTLFCDGVIGKKTMTFKTDIPAGEYFVLITVGHPGQQLMQVMITVNGQVLTENLSAPWFRLPYRSIRQKIRIGKAGAVVELKAVGKVDLIGLHRVEFRSVSEKSESIFLDTPETETEQMTAIAATFHARLRRDPANTALANRLNILQKLLTAERYFELAGWSWSVTQTKMNQIQRMYAAIDLLDQIVADPSDDLYHKALYLLAKIHYWLSKEDTDLLDENRSQLYFDKLAGVFPQHELIRMYKGQQIEDSFTPDANMKHAPKWAVLQHEAISRMLKVIHWWVQHRQAENGELGGKYADDVEMLRWWLPAILGADDSLARAGYTRLADGIWNSGALLRGYDKKIDDVEHSAELFRDSHTGMFLIRYGDPAYVERAMISMQNFDAVWSAFTSSGHRHFKSYYLSATQTLTGPVYGADVPLNARALLPGLWAAWYNQNPVLLKQFSQWAKAWVEHAAKPENGKPAGIIPAAVWFGKHKITAKSNKWYEPGLRYSYYNWDHLGHISELYSFLSGMHALTGNSLFLNPVNKVADLMRSGSKDGEVGRCQPGSLQWVKNTLRSGGKDKTAGANPFGNIFAMTARLTGDERYDDLIKQYASPYNQFQLTGNQNQLLAGFDVILNSLRYNFPLLTSEAKFTDRVYVRGSDLLTGMYTGHFGRGFEYPAMVASWKNTGPDVAVFVRRGDKSSALVSLYNAGGEKQVEMNTWMLTPGVYKVSVGLDENDDAVADKSVSEQLVTITERVGKVKIKLAAKRQVLVEITRKSQIVQNAIALPDIAIARADIVVSESDQTIGDQQVRYTVHNIGNAPSAPAMVYLITNGLPADSCRLEAIQAPNDLVARSRTSVFRFTPKPGSYQITIQVKYAQQEVNSYNNTAAVSYTHPGFKRQHHD</sequence>
<evidence type="ECO:0000313" key="3">
    <source>
        <dbReference type="Proteomes" id="UP000294850"/>
    </source>
</evidence>
<dbReference type="InterPro" id="IPR008979">
    <property type="entry name" value="Galactose-bd-like_sf"/>
</dbReference>
<dbReference type="OrthoDB" id="613968at2"/>
<accession>A0A4R5DS94</accession>
<dbReference type="InterPro" id="IPR013783">
    <property type="entry name" value="Ig-like_fold"/>
</dbReference>
<feature type="signal peptide" evidence="1">
    <location>
        <begin position="1"/>
        <end position="22"/>
    </location>
</feature>
<feature type="chain" id="PRO_5021025728" description="CARDB domain-containing protein" evidence="1">
    <location>
        <begin position="23"/>
        <end position="961"/>
    </location>
</feature>
<evidence type="ECO:0008006" key="4">
    <source>
        <dbReference type="Google" id="ProtNLM"/>
    </source>
</evidence>
<dbReference type="AlphaFoldDB" id="A0A4R5DS94"/>
<reference evidence="2 3" key="1">
    <citation type="submission" date="2019-03" db="EMBL/GenBank/DDBJ databases">
        <title>Dyadobacter AR-3-6 sp. nov., isolated from arctic soil.</title>
        <authorList>
            <person name="Chaudhary D.K."/>
        </authorList>
    </citation>
    <scope>NUCLEOTIDE SEQUENCE [LARGE SCALE GENOMIC DNA]</scope>
    <source>
        <strain evidence="2 3">AR-3-6</strain>
    </source>
</reference>
<keyword evidence="1" id="KW-0732">Signal</keyword>
<proteinExistence type="predicted"/>
<dbReference type="Proteomes" id="UP000294850">
    <property type="component" value="Unassembled WGS sequence"/>
</dbReference>
<evidence type="ECO:0000256" key="1">
    <source>
        <dbReference type="SAM" id="SignalP"/>
    </source>
</evidence>
<name>A0A4R5DS94_9BACT</name>
<comment type="caution">
    <text evidence="2">The sequence shown here is derived from an EMBL/GenBank/DDBJ whole genome shotgun (WGS) entry which is preliminary data.</text>
</comment>
<dbReference type="Gene3D" id="2.60.40.10">
    <property type="entry name" value="Immunoglobulins"/>
    <property type="match status" value="1"/>
</dbReference>
<dbReference type="SUPFAM" id="SSF49785">
    <property type="entry name" value="Galactose-binding domain-like"/>
    <property type="match status" value="1"/>
</dbReference>
<dbReference type="Gene3D" id="2.60.120.430">
    <property type="entry name" value="Galactose-binding lectin"/>
    <property type="match status" value="1"/>
</dbReference>
<dbReference type="EMBL" id="SMFL01000004">
    <property type="protein sequence ID" value="TDE15214.1"/>
    <property type="molecule type" value="Genomic_DNA"/>
</dbReference>
<dbReference type="RefSeq" id="WP_131958477.1">
    <property type="nucleotide sequence ID" value="NZ_SMFL01000004.1"/>
</dbReference>